<dbReference type="RefSeq" id="WP_066061158.1">
    <property type="nucleotide sequence ID" value="NZ_CP013015.1"/>
</dbReference>
<dbReference type="Pfam" id="PF00700">
    <property type="entry name" value="Flagellin_C"/>
    <property type="match status" value="1"/>
</dbReference>
<dbReference type="InterPro" id="IPR046358">
    <property type="entry name" value="Flagellin_C"/>
</dbReference>
<dbReference type="InterPro" id="IPR001492">
    <property type="entry name" value="Flagellin"/>
</dbReference>
<dbReference type="GO" id="GO:0005198">
    <property type="term" value="F:structural molecule activity"/>
    <property type="evidence" value="ECO:0007669"/>
    <property type="project" value="InterPro"/>
</dbReference>
<evidence type="ECO:0000256" key="4">
    <source>
        <dbReference type="SAM" id="Coils"/>
    </source>
</evidence>
<accession>A0A7U4QJL5</accession>
<gene>
    <name evidence="7" type="ORF">HS1_000763</name>
</gene>
<keyword evidence="7" id="KW-0969">Cilium</keyword>
<dbReference type="InterPro" id="IPR013384">
    <property type="entry name" value="Flagell_FlgL"/>
</dbReference>
<evidence type="ECO:0000313" key="8">
    <source>
        <dbReference type="Proteomes" id="UP000070560"/>
    </source>
</evidence>
<protein>
    <submittedName>
        <fullName evidence="7">Flagellar hook-associated protein 3</fullName>
    </submittedName>
</protein>
<feature type="coiled-coil region" evidence="4">
    <location>
        <begin position="212"/>
        <end position="246"/>
    </location>
</feature>
<evidence type="ECO:0000259" key="6">
    <source>
        <dbReference type="Pfam" id="PF00700"/>
    </source>
</evidence>
<reference evidence="7 8" key="1">
    <citation type="submission" date="2015-10" db="EMBL/GenBank/DDBJ databases">
        <title>Candidatus Desulfofervidus auxilii, a hydrogenotrophic sulfate-reducing bacterium involved in the thermophilic anaerobic oxidation of methane.</title>
        <authorList>
            <person name="Krukenberg V."/>
            <person name="Richter M."/>
            <person name="Wegener G."/>
        </authorList>
    </citation>
    <scope>NUCLEOTIDE SEQUENCE [LARGE SCALE GENOMIC DNA]</scope>
    <source>
        <strain evidence="7 8">HS1</strain>
    </source>
</reference>
<comment type="subcellular location">
    <subcellularLocation>
        <location evidence="1">Bacterial flagellum</location>
    </subcellularLocation>
</comment>
<sequence length="302" mass="34362">MRVTQKIIYSHIIENLGNITEDIKNLNEMISSGKKIRHPSDDPIGTVNILEIEKLLSSIKQYRRNVEFGNNWLRDMESVIQNSMETVVRAKEIAVQMANDTYNAAQRKDAAMEIDAILREMVSLANSKFQKKYIFSGYKTDTSPFEVTENADGKITSVTYNGDKNSIKIKISQNNYIKIGKYGTEIFGEETEESYAFSVLIRLRDALENNDISGIQNELDNLDQIHQRLSNNISDIGAKMNRLEIRKNIFSQSELDLQERLSTIQDTDIAEAITMLKSKEAIYQAALLSSTKITQISLVNYL</sequence>
<keyword evidence="4" id="KW-0175">Coiled coil</keyword>
<dbReference type="NCBIfam" id="TIGR02550">
    <property type="entry name" value="flagell_flgL"/>
    <property type="match status" value="1"/>
</dbReference>
<dbReference type="Proteomes" id="UP000070560">
    <property type="component" value="Chromosome"/>
</dbReference>
<keyword evidence="8" id="KW-1185">Reference proteome</keyword>
<feature type="domain" description="Flagellin C-terminal" evidence="6">
    <location>
        <begin position="219"/>
        <end position="302"/>
    </location>
</feature>
<dbReference type="EMBL" id="CP013015">
    <property type="protein sequence ID" value="AMM40568.1"/>
    <property type="molecule type" value="Genomic_DNA"/>
</dbReference>
<evidence type="ECO:0000259" key="5">
    <source>
        <dbReference type="Pfam" id="PF00669"/>
    </source>
</evidence>
<keyword evidence="7" id="KW-0966">Cell projection</keyword>
<evidence type="ECO:0000256" key="3">
    <source>
        <dbReference type="ARBA" id="ARBA00023143"/>
    </source>
</evidence>
<feature type="domain" description="Flagellin N-terminal" evidence="5">
    <location>
        <begin position="7"/>
        <end position="140"/>
    </location>
</feature>
<dbReference type="GO" id="GO:0009424">
    <property type="term" value="C:bacterial-type flagellum hook"/>
    <property type="evidence" value="ECO:0007669"/>
    <property type="project" value="InterPro"/>
</dbReference>
<evidence type="ECO:0000256" key="1">
    <source>
        <dbReference type="ARBA" id="ARBA00004365"/>
    </source>
</evidence>
<dbReference type="InterPro" id="IPR001029">
    <property type="entry name" value="Flagellin_N"/>
</dbReference>
<keyword evidence="3" id="KW-0975">Bacterial flagellum</keyword>
<keyword evidence="7" id="KW-0282">Flagellum</keyword>
<name>A0A7U4QJL5_DESA2</name>
<dbReference type="SUPFAM" id="SSF64518">
    <property type="entry name" value="Phase 1 flagellin"/>
    <property type="match status" value="1"/>
</dbReference>
<dbReference type="AlphaFoldDB" id="A0A7U4QJL5"/>
<dbReference type="OrthoDB" id="9758307at2"/>
<organism evidence="7 8">
    <name type="scientific">Desulfofervidus auxilii</name>
    <dbReference type="NCBI Taxonomy" id="1621989"/>
    <lineage>
        <taxon>Bacteria</taxon>
        <taxon>Pseudomonadati</taxon>
        <taxon>Thermodesulfobacteriota</taxon>
        <taxon>Candidatus Desulfofervidia</taxon>
        <taxon>Candidatus Desulfofervidales</taxon>
        <taxon>Candidatus Desulfofervidaceae</taxon>
        <taxon>Candidatus Desulfofervidus</taxon>
    </lineage>
</organism>
<dbReference type="GO" id="GO:0071973">
    <property type="term" value="P:bacterial-type flagellum-dependent cell motility"/>
    <property type="evidence" value="ECO:0007669"/>
    <property type="project" value="InterPro"/>
</dbReference>
<evidence type="ECO:0000313" key="7">
    <source>
        <dbReference type="EMBL" id="AMM40568.1"/>
    </source>
</evidence>
<dbReference type="KEGG" id="daw:HS1_000763"/>
<evidence type="ECO:0000256" key="2">
    <source>
        <dbReference type="ARBA" id="ARBA00005709"/>
    </source>
</evidence>
<dbReference type="Gene3D" id="1.20.1330.10">
    <property type="entry name" value="f41 fragment of flagellin, N-terminal domain"/>
    <property type="match status" value="1"/>
</dbReference>
<dbReference type="Pfam" id="PF00669">
    <property type="entry name" value="Flagellin_N"/>
    <property type="match status" value="1"/>
</dbReference>
<proteinExistence type="inferred from homology"/>
<dbReference type="PANTHER" id="PTHR42792:SF1">
    <property type="entry name" value="FLAGELLAR HOOK-ASSOCIATED PROTEIN 3"/>
    <property type="match status" value="1"/>
</dbReference>
<dbReference type="PANTHER" id="PTHR42792">
    <property type="entry name" value="FLAGELLIN"/>
    <property type="match status" value="1"/>
</dbReference>
<comment type="similarity">
    <text evidence="2">Belongs to the bacterial flagellin family.</text>
</comment>